<name>A0AAE8G7H7_ACIPI</name>
<dbReference type="InterPro" id="IPR056091">
    <property type="entry name" value="DUF7674"/>
</dbReference>
<accession>A0AAE8G7H7</accession>
<evidence type="ECO:0000313" key="2">
    <source>
        <dbReference type="EMBL" id="RZH26522.1"/>
    </source>
</evidence>
<feature type="domain" description="DUF7674" evidence="1">
    <location>
        <begin position="9"/>
        <end position="113"/>
    </location>
</feature>
<evidence type="ECO:0000259" key="1">
    <source>
        <dbReference type="Pfam" id="PF24722"/>
    </source>
</evidence>
<comment type="caution">
    <text evidence="2">The sequence shown here is derived from an EMBL/GenBank/DDBJ whole genome shotgun (WGS) entry which is preliminary data.</text>
</comment>
<dbReference type="Proteomes" id="UP000294065">
    <property type="component" value="Unassembled WGS sequence"/>
</dbReference>
<dbReference type="EMBL" id="SGTH01000007">
    <property type="protein sequence ID" value="RZH26522.1"/>
    <property type="molecule type" value="Genomic_DNA"/>
</dbReference>
<dbReference type="Pfam" id="PF24722">
    <property type="entry name" value="DUF7674"/>
    <property type="match status" value="1"/>
</dbReference>
<dbReference type="RefSeq" id="WP_130173926.1">
    <property type="nucleotide sequence ID" value="NZ_SGTH01000007.1"/>
</dbReference>
<gene>
    <name evidence="2" type="ORF">EXD98_15160</name>
</gene>
<reference evidence="2 3" key="1">
    <citation type="submission" date="2019-02" db="EMBL/GenBank/DDBJ databases">
        <title>The Batch Genome Submission of Acinetobacter spp. strains.</title>
        <authorList>
            <person name="Qin J."/>
            <person name="Hu Y."/>
            <person name="Ye H."/>
            <person name="Wei L."/>
            <person name="Feng Y."/>
            <person name="Zong Z."/>
        </authorList>
    </citation>
    <scope>NUCLEOTIDE SEQUENCE [LARGE SCALE GENOMIC DNA]</scope>
    <source>
        <strain evidence="2 3">WCHAP100012</strain>
    </source>
</reference>
<dbReference type="AlphaFoldDB" id="A0AAE8G7H7"/>
<sequence length="119" mass="13895">MTNTEEFFERVLREIPELRNFYQDELNYWAPEKPPLTLFMSNFARELLTLNIDNELLIKILNLIELAISSSNDNLSNAVATGFLETLYFNFPKESKESFHSILGEKARDHIDRLASFYG</sequence>
<protein>
    <recommendedName>
        <fullName evidence="1">DUF7674 domain-containing protein</fullName>
    </recommendedName>
</protein>
<evidence type="ECO:0000313" key="3">
    <source>
        <dbReference type="Proteomes" id="UP000294065"/>
    </source>
</evidence>
<organism evidence="2 3">
    <name type="scientific">Acinetobacter pittii</name>
    <name type="common">Acinetobacter genomosp. 3</name>
    <dbReference type="NCBI Taxonomy" id="48296"/>
    <lineage>
        <taxon>Bacteria</taxon>
        <taxon>Pseudomonadati</taxon>
        <taxon>Pseudomonadota</taxon>
        <taxon>Gammaproteobacteria</taxon>
        <taxon>Moraxellales</taxon>
        <taxon>Moraxellaceae</taxon>
        <taxon>Acinetobacter</taxon>
        <taxon>Acinetobacter calcoaceticus/baumannii complex</taxon>
    </lineage>
</organism>
<proteinExistence type="predicted"/>